<dbReference type="Pfam" id="PF00954">
    <property type="entry name" value="S_locus_glycop"/>
    <property type="match status" value="1"/>
</dbReference>
<dbReference type="PROSITE" id="PS50927">
    <property type="entry name" value="BULB_LECTIN"/>
    <property type="match status" value="1"/>
</dbReference>
<name>A0AA88IY33_FICCA</name>
<organism evidence="6 7">
    <name type="scientific">Ficus carica</name>
    <name type="common">Common fig</name>
    <dbReference type="NCBI Taxonomy" id="3494"/>
    <lineage>
        <taxon>Eukaryota</taxon>
        <taxon>Viridiplantae</taxon>
        <taxon>Streptophyta</taxon>
        <taxon>Embryophyta</taxon>
        <taxon>Tracheophyta</taxon>
        <taxon>Spermatophyta</taxon>
        <taxon>Magnoliopsida</taxon>
        <taxon>eudicotyledons</taxon>
        <taxon>Gunneridae</taxon>
        <taxon>Pentapetalae</taxon>
        <taxon>rosids</taxon>
        <taxon>fabids</taxon>
        <taxon>Rosales</taxon>
        <taxon>Moraceae</taxon>
        <taxon>Ficeae</taxon>
        <taxon>Ficus</taxon>
    </lineage>
</organism>
<dbReference type="GO" id="GO:0048544">
    <property type="term" value="P:recognition of pollen"/>
    <property type="evidence" value="ECO:0007669"/>
    <property type="project" value="InterPro"/>
</dbReference>
<feature type="signal peptide" evidence="4">
    <location>
        <begin position="1"/>
        <end position="26"/>
    </location>
</feature>
<dbReference type="AlphaFoldDB" id="A0AA88IY33"/>
<keyword evidence="1 4" id="KW-0732">Signal</keyword>
<protein>
    <recommendedName>
        <fullName evidence="5">Bulb-type lectin domain-containing protein</fullName>
    </recommendedName>
</protein>
<dbReference type="SUPFAM" id="SSF51110">
    <property type="entry name" value="alpha-D-mannose-specific plant lectins"/>
    <property type="match status" value="1"/>
</dbReference>
<keyword evidence="3" id="KW-0325">Glycoprotein</keyword>
<accession>A0AA88IY33</accession>
<dbReference type="Proteomes" id="UP001187192">
    <property type="component" value="Unassembled WGS sequence"/>
</dbReference>
<evidence type="ECO:0000256" key="4">
    <source>
        <dbReference type="SAM" id="SignalP"/>
    </source>
</evidence>
<dbReference type="PANTHER" id="PTHR32444:SF247">
    <property type="entry name" value="OS01G0958200 PROTEIN"/>
    <property type="match status" value="1"/>
</dbReference>
<dbReference type="InterPro" id="IPR001480">
    <property type="entry name" value="Bulb-type_lectin_dom"/>
</dbReference>
<feature type="domain" description="Bulb-type lectin" evidence="5">
    <location>
        <begin position="21"/>
        <end position="146"/>
    </location>
</feature>
<evidence type="ECO:0000256" key="2">
    <source>
        <dbReference type="ARBA" id="ARBA00023157"/>
    </source>
</evidence>
<evidence type="ECO:0000256" key="1">
    <source>
        <dbReference type="ARBA" id="ARBA00022729"/>
    </source>
</evidence>
<dbReference type="EMBL" id="BTGU01000075">
    <property type="protein sequence ID" value="GMN58084.1"/>
    <property type="molecule type" value="Genomic_DNA"/>
</dbReference>
<reference evidence="6" key="1">
    <citation type="submission" date="2023-07" db="EMBL/GenBank/DDBJ databases">
        <title>draft genome sequence of fig (Ficus carica).</title>
        <authorList>
            <person name="Takahashi T."/>
            <person name="Nishimura K."/>
        </authorList>
    </citation>
    <scope>NUCLEOTIDE SEQUENCE</scope>
</reference>
<dbReference type="PANTHER" id="PTHR32444">
    <property type="entry name" value="BULB-TYPE LECTIN DOMAIN-CONTAINING PROTEIN"/>
    <property type="match status" value="1"/>
</dbReference>
<dbReference type="InterPro" id="IPR036426">
    <property type="entry name" value="Bulb-type_lectin_dom_sf"/>
</dbReference>
<keyword evidence="7" id="KW-1185">Reference proteome</keyword>
<evidence type="ECO:0000259" key="5">
    <source>
        <dbReference type="PROSITE" id="PS50927"/>
    </source>
</evidence>
<dbReference type="InterPro" id="IPR000858">
    <property type="entry name" value="S_locus_glycoprot_dom"/>
</dbReference>
<dbReference type="Pfam" id="PF01453">
    <property type="entry name" value="B_lectin"/>
    <property type="match status" value="1"/>
</dbReference>
<keyword evidence="2" id="KW-1015">Disulfide bond</keyword>
<comment type="caution">
    <text evidence="6">The sequence shown here is derived from an EMBL/GenBank/DDBJ whole genome shotgun (WGS) entry which is preliminary data.</text>
</comment>
<evidence type="ECO:0000256" key="3">
    <source>
        <dbReference type="ARBA" id="ARBA00023180"/>
    </source>
</evidence>
<proteinExistence type="predicted"/>
<dbReference type="CDD" id="cd00028">
    <property type="entry name" value="B_lectin"/>
    <property type="match status" value="1"/>
</dbReference>
<feature type="chain" id="PRO_5041697346" description="Bulb-type lectin domain-containing protein" evidence="4">
    <location>
        <begin position="27"/>
        <end position="312"/>
    </location>
</feature>
<dbReference type="SMART" id="SM00108">
    <property type="entry name" value="B_lectin"/>
    <property type="match status" value="1"/>
</dbReference>
<evidence type="ECO:0000313" key="7">
    <source>
        <dbReference type="Proteomes" id="UP001187192"/>
    </source>
</evidence>
<evidence type="ECO:0000313" key="6">
    <source>
        <dbReference type="EMBL" id="GMN58084.1"/>
    </source>
</evidence>
<dbReference type="Gramene" id="FCD_00022672-RA">
    <property type="protein sequence ID" value="FCD_00022672-RA:cds"/>
    <property type="gene ID" value="FCD_00022672"/>
</dbReference>
<gene>
    <name evidence="6" type="ORF">TIFTF001_027174</name>
</gene>
<sequence>MDTKTNLRFMIILFLYLFLNTNFCLGADTISSNHSISRVVSVGGVFELGFFRPGNSLNYYIDMWYKQVSPRTVVWVANREKPVSNTFSSELTISDGNLVIFDESNIPIWSTNVNSTRSASVQAVLLDNGNLILSEASEDPAPGPFSLELNPNDNSFVILWNRSRIHWTSGPWNGQIFSLVPEMRRNYIYDYKFVSYDNESYITYSVYSTSAIKISRCVLEVSGQIKQLNWLPSNVMFTLFVGHMAAATRTPCSLDIVCTGFSQGCLHIIARKSTVRASMEFRRMRSELLKQTALALLMPKIAVVVQFGPEIS</sequence>
<dbReference type="Gene3D" id="2.90.10.10">
    <property type="entry name" value="Bulb-type lectin domain"/>
    <property type="match status" value="1"/>
</dbReference>